<keyword evidence="7 9" id="KW-1133">Transmembrane helix</keyword>
<keyword evidence="5 9" id="KW-0169">Cobalamin biosynthesis</keyword>
<dbReference type="HAMAP" id="MF_00024">
    <property type="entry name" value="CobD_CbiB"/>
    <property type="match status" value="1"/>
</dbReference>
<evidence type="ECO:0000256" key="2">
    <source>
        <dbReference type="ARBA" id="ARBA00004953"/>
    </source>
</evidence>
<proteinExistence type="inferred from homology"/>
<dbReference type="InterPro" id="IPR004485">
    <property type="entry name" value="Cobalamin_biosynth_CobD/CbiB"/>
</dbReference>
<comment type="caution">
    <text evidence="10">The sequence shown here is derived from an EMBL/GenBank/DDBJ whole genome shotgun (WGS) entry which is preliminary data.</text>
</comment>
<evidence type="ECO:0000256" key="6">
    <source>
        <dbReference type="ARBA" id="ARBA00022692"/>
    </source>
</evidence>
<keyword evidence="8 9" id="KW-0472">Membrane</keyword>
<evidence type="ECO:0000256" key="4">
    <source>
        <dbReference type="ARBA" id="ARBA00022475"/>
    </source>
</evidence>
<keyword evidence="10" id="KW-0436">Ligase</keyword>
<feature type="transmembrane region" description="Helical" evidence="9">
    <location>
        <begin position="59"/>
        <end position="79"/>
    </location>
</feature>
<dbReference type="PANTHER" id="PTHR34308">
    <property type="entry name" value="COBALAMIN BIOSYNTHESIS PROTEIN CBIB"/>
    <property type="match status" value="1"/>
</dbReference>
<dbReference type="Proteomes" id="UP000809829">
    <property type="component" value="Unassembled WGS sequence"/>
</dbReference>
<evidence type="ECO:0000256" key="8">
    <source>
        <dbReference type="ARBA" id="ARBA00023136"/>
    </source>
</evidence>
<name>A0ABS2QU07_9BACI</name>
<protein>
    <recommendedName>
        <fullName evidence="9">Cobalamin biosynthesis protein CobD</fullName>
    </recommendedName>
</protein>
<keyword evidence="4 9" id="KW-1003">Cell membrane</keyword>
<evidence type="ECO:0000313" key="11">
    <source>
        <dbReference type="Proteomes" id="UP000809829"/>
    </source>
</evidence>
<organism evidence="10 11">
    <name type="scientific">Priestia iocasae</name>
    <dbReference type="NCBI Taxonomy" id="2291674"/>
    <lineage>
        <taxon>Bacteria</taxon>
        <taxon>Bacillati</taxon>
        <taxon>Bacillota</taxon>
        <taxon>Bacilli</taxon>
        <taxon>Bacillales</taxon>
        <taxon>Bacillaceae</taxon>
        <taxon>Priestia</taxon>
    </lineage>
</organism>
<dbReference type="EMBL" id="JAFBFC010000001">
    <property type="protein sequence ID" value="MBM7701989.1"/>
    <property type="molecule type" value="Genomic_DNA"/>
</dbReference>
<evidence type="ECO:0000256" key="1">
    <source>
        <dbReference type="ARBA" id="ARBA00004651"/>
    </source>
</evidence>
<dbReference type="RefSeq" id="WP_205184135.1">
    <property type="nucleotide sequence ID" value="NZ_JAFBFC010000001.1"/>
</dbReference>
<dbReference type="NCBIfam" id="TIGR00380">
    <property type="entry name" value="cobal_cbiB"/>
    <property type="match status" value="1"/>
</dbReference>
<keyword evidence="11" id="KW-1185">Reference proteome</keyword>
<feature type="transmembrane region" description="Helical" evidence="9">
    <location>
        <begin position="306"/>
        <end position="327"/>
    </location>
</feature>
<dbReference type="GO" id="GO:0043757">
    <property type="term" value="F:adenosylcobinamide-phosphate synthase activity"/>
    <property type="evidence" value="ECO:0007669"/>
    <property type="project" value="UniProtKB-EC"/>
</dbReference>
<comment type="pathway">
    <text evidence="2 9">Cofactor biosynthesis; adenosylcobalamin biosynthesis.</text>
</comment>
<comment type="subcellular location">
    <subcellularLocation>
        <location evidence="1 9">Cell membrane</location>
        <topology evidence="1 9">Multi-pass membrane protein</topology>
    </subcellularLocation>
</comment>
<evidence type="ECO:0000256" key="3">
    <source>
        <dbReference type="ARBA" id="ARBA00006263"/>
    </source>
</evidence>
<evidence type="ECO:0000313" key="10">
    <source>
        <dbReference type="EMBL" id="MBM7701989.1"/>
    </source>
</evidence>
<gene>
    <name evidence="9" type="primary">cobD</name>
    <name evidence="10" type="ORF">JOC83_000815</name>
</gene>
<accession>A0ABS2QU07</accession>
<evidence type="ECO:0000256" key="5">
    <source>
        <dbReference type="ARBA" id="ARBA00022573"/>
    </source>
</evidence>
<evidence type="ECO:0000256" key="9">
    <source>
        <dbReference type="HAMAP-Rule" id="MF_00024"/>
    </source>
</evidence>
<dbReference type="PANTHER" id="PTHR34308:SF1">
    <property type="entry name" value="COBALAMIN BIOSYNTHESIS PROTEIN CBIB"/>
    <property type="match status" value="1"/>
</dbReference>
<sequence length="328" mass="36641">MEITMFITVHLIAVILALILDFFIGDPENWPHPVRWFGSWIAFLDKHVNKGKLKKEKGLIVVLSMGVWTLIFVGLLVYVCYQFHILIGIVVEAIIISTTIASNSLAQAAVKVGSPLKERDIEAARYEVSMIVGRDTERLPESEIVRATVETVAENTSDGITAPLFYAFIGGAPFALFYRAINTCDSMVGYKNERYEKFGYFSAKVDDVLNYIPSRITAVMMILANLQNSHYTYSHIWHIVKRDARKHPSPNSGFGESAVAALLGVQLGGLNTYKGVVSNRAKMGDPLRELTVLDIEEVVLIMRRTIFAFTMLFMMIGGMCIAFTITWG</sequence>
<comment type="function">
    <text evidence="9">Converts cobyric acid to cobinamide by the addition of aminopropanol on the F carboxylic group.</text>
</comment>
<feature type="transmembrane region" description="Helical" evidence="9">
    <location>
        <begin position="85"/>
        <end position="110"/>
    </location>
</feature>
<evidence type="ECO:0000256" key="7">
    <source>
        <dbReference type="ARBA" id="ARBA00022989"/>
    </source>
</evidence>
<comment type="similarity">
    <text evidence="3 9">Belongs to the CobD/CbiB family.</text>
</comment>
<keyword evidence="6 9" id="KW-0812">Transmembrane</keyword>
<comment type="caution">
    <text evidence="9">Lacks conserved residue(s) required for the propagation of feature annotation.</text>
</comment>
<reference evidence="10 11" key="1">
    <citation type="submission" date="2021-01" db="EMBL/GenBank/DDBJ databases">
        <title>Genomic Encyclopedia of Type Strains, Phase IV (KMG-IV): sequencing the most valuable type-strain genomes for metagenomic binning, comparative biology and taxonomic classification.</title>
        <authorList>
            <person name="Goeker M."/>
        </authorList>
    </citation>
    <scope>NUCLEOTIDE SEQUENCE [LARGE SCALE GENOMIC DNA]</scope>
    <source>
        <strain evidence="10 11">DSM 104297</strain>
    </source>
</reference>
<dbReference type="Pfam" id="PF03186">
    <property type="entry name" value="CobD_Cbib"/>
    <property type="match status" value="1"/>
</dbReference>
<feature type="transmembrane region" description="Helical" evidence="9">
    <location>
        <begin position="6"/>
        <end position="25"/>
    </location>
</feature>